<dbReference type="Gene3D" id="3.30.70.2520">
    <property type="match status" value="1"/>
</dbReference>
<keyword evidence="4" id="KW-0472">Membrane</keyword>
<sequence>MNARLASISKTRVTWKNTTRNVEVSPLRYFFPRQVDDLVAIVQDADAHGLRVRAVGSGHSFSEVAKGRDYLLNMQYLDKVAQVDPQGLHERHRGQGDNARYYVEAEAGITIKNLNIVLDGMGLALLNMGAVNFQTVSGALATATHGSGITMPAFPDMVRSILLVTGGGQLIRLEPADGITDPATFTPRHGEALVQDDDLFYSTLVSFGAMGIMYALTLEVVPAFMIKEQRVMMDWNVLREELIRGDFIEKVVRNYDYVSFRVNPYEVDGQHLCSVVLQEIIPGPPKLSLNARYKNLKTSILGNIPLLPLFTIWYLNRFPKAIPGSINSFLKGTKDKIFIGKSYRTLFQSGTNIRRHGISSEFAFPVDGALIVSVVETIFRQALENVARGNLYQSSHIPVRFVPASQAYLSTAYGRETAYVDIPLLQNTVGDYEILERYQDLIFTHGGIPHWGKINNRLYGKIDITQKNFPRLGIWQRVRAQLDPKGTFISVFMEQAELIPRHLDTVAVNPGVLHEE</sequence>
<dbReference type="InterPro" id="IPR007173">
    <property type="entry name" value="ALO_C"/>
</dbReference>
<dbReference type="GO" id="GO:0016020">
    <property type="term" value="C:membrane"/>
    <property type="evidence" value="ECO:0007669"/>
    <property type="project" value="InterPro"/>
</dbReference>
<dbReference type="InterPro" id="IPR016169">
    <property type="entry name" value="FAD-bd_PCMH_sub2"/>
</dbReference>
<dbReference type="RefSeq" id="WP_089687248.1">
    <property type="nucleotide sequence ID" value="NZ_FNFO01000012.1"/>
</dbReference>
<dbReference type="STRING" id="1075417.SAMN05421823_112157"/>
<dbReference type="InterPro" id="IPR016166">
    <property type="entry name" value="FAD-bd_PCMH"/>
</dbReference>
<dbReference type="PANTHER" id="PTHR43762:SF1">
    <property type="entry name" value="D-ARABINONO-1,4-LACTONE OXIDASE"/>
    <property type="match status" value="1"/>
</dbReference>
<feature type="domain" description="FAD-binding PCMH-type" evidence="5">
    <location>
        <begin position="22"/>
        <end position="223"/>
    </location>
</feature>
<evidence type="ECO:0000256" key="3">
    <source>
        <dbReference type="ARBA" id="ARBA00023002"/>
    </source>
</evidence>
<dbReference type="Gene3D" id="3.30.43.10">
    <property type="entry name" value="Uridine Diphospho-n-acetylenolpyruvylglucosamine Reductase, domain 2"/>
    <property type="match status" value="1"/>
</dbReference>
<dbReference type="OrthoDB" id="9800184at2"/>
<evidence type="ECO:0000256" key="4">
    <source>
        <dbReference type="SAM" id="Phobius"/>
    </source>
</evidence>
<reference evidence="6 7" key="1">
    <citation type="submission" date="2016-10" db="EMBL/GenBank/DDBJ databases">
        <authorList>
            <person name="de Groot N.N."/>
        </authorList>
    </citation>
    <scope>NUCLEOTIDE SEQUENCE [LARGE SCALE GENOMIC DNA]</scope>
    <source>
        <strain evidence="6 7">DSM 25186</strain>
    </source>
</reference>
<keyword evidence="2" id="KW-0285">Flavoprotein</keyword>
<feature type="transmembrane region" description="Helical" evidence="4">
    <location>
        <begin position="199"/>
        <end position="226"/>
    </location>
</feature>
<dbReference type="PANTHER" id="PTHR43762">
    <property type="entry name" value="L-GULONOLACTONE OXIDASE"/>
    <property type="match status" value="1"/>
</dbReference>
<dbReference type="InterPro" id="IPR006093">
    <property type="entry name" value="Oxy_OxRdtase_FAD_BS"/>
</dbReference>
<dbReference type="Gene3D" id="3.30.465.10">
    <property type="match status" value="1"/>
</dbReference>
<comment type="similarity">
    <text evidence="1">Belongs to the oxygen-dependent FAD-linked oxidoreductase family.</text>
</comment>
<dbReference type="PROSITE" id="PS00862">
    <property type="entry name" value="OX2_COVAL_FAD"/>
    <property type="match status" value="1"/>
</dbReference>
<keyword evidence="2" id="KW-0274">FAD</keyword>
<dbReference type="InterPro" id="IPR016167">
    <property type="entry name" value="FAD-bd_PCMH_sub1"/>
</dbReference>
<keyword evidence="3" id="KW-0560">Oxidoreductase</keyword>
<dbReference type="SUPFAM" id="SSF56176">
    <property type="entry name" value="FAD-binding/transporter-associated domain-like"/>
    <property type="match status" value="1"/>
</dbReference>
<dbReference type="InterPro" id="IPR010031">
    <property type="entry name" value="FAD_lactone_oxidase-like"/>
</dbReference>
<dbReference type="GO" id="GO:0003885">
    <property type="term" value="F:D-arabinono-1,4-lactone oxidase activity"/>
    <property type="evidence" value="ECO:0007669"/>
    <property type="project" value="InterPro"/>
</dbReference>
<evidence type="ECO:0000313" key="6">
    <source>
        <dbReference type="EMBL" id="SDM34600.1"/>
    </source>
</evidence>
<evidence type="ECO:0000256" key="1">
    <source>
        <dbReference type="ARBA" id="ARBA00005466"/>
    </source>
</evidence>
<dbReference type="Pfam" id="PF04030">
    <property type="entry name" value="ALO"/>
    <property type="match status" value="1"/>
</dbReference>
<dbReference type="AlphaFoldDB" id="A0A1G9SGZ5"/>
<evidence type="ECO:0000256" key="2">
    <source>
        <dbReference type="ARBA" id="ARBA00022827"/>
    </source>
</evidence>
<evidence type="ECO:0000259" key="5">
    <source>
        <dbReference type="PROSITE" id="PS51387"/>
    </source>
</evidence>
<dbReference type="PROSITE" id="PS51387">
    <property type="entry name" value="FAD_PCMH"/>
    <property type="match status" value="1"/>
</dbReference>
<organism evidence="6 7">
    <name type="scientific">Catalinimonas alkaloidigena</name>
    <dbReference type="NCBI Taxonomy" id="1075417"/>
    <lineage>
        <taxon>Bacteria</taxon>
        <taxon>Pseudomonadati</taxon>
        <taxon>Bacteroidota</taxon>
        <taxon>Cytophagia</taxon>
        <taxon>Cytophagales</taxon>
        <taxon>Catalimonadaceae</taxon>
        <taxon>Catalinimonas</taxon>
    </lineage>
</organism>
<accession>A0A1G9SGZ5</accession>
<dbReference type="InterPro" id="IPR036318">
    <property type="entry name" value="FAD-bd_PCMH-like_sf"/>
</dbReference>
<keyword evidence="7" id="KW-1185">Reference proteome</keyword>
<evidence type="ECO:0000313" key="7">
    <source>
        <dbReference type="Proteomes" id="UP000198510"/>
    </source>
</evidence>
<protein>
    <submittedName>
        <fullName evidence="6">FAD/FMN-containing dehydrogenase</fullName>
    </submittedName>
</protein>
<keyword evidence="4" id="KW-0812">Transmembrane</keyword>
<gene>
    <name evidence="6" type="ORF">SAMN05421823_112157</name>
</gene>
<dbReference type="Proteomes" id="UP000198510">
    <property type="component" value="Unassembled WGS sequence"/>
</dbReference>
<dbReference type="PIRSF" id="PIRSF000136">
    <property type="entry name" value="LGO_GLO"/>
    <property type="match status" value="1"/>
</dbReference>
<keyword evidence="4" id="KW-1133">Transmembrane helix</keyword>
<name>A0A1G9SGZ5_9BACT</name>
<dbReference type="EMBL" id="FNFO01000012">
    <property type="protein sequence ID" value="SDM34600.1"/>
    <property type="molecule type" value="Genomic_DNA"/>
</dbReference>
<dbReference type="Pfam" id="PF01565">
    <property type="entry name" value="FAD_binding_4"/>
    <property type="match status" value="1"/>
</dbReference>
<dbReference type="InterPro" id="IPR006094">
    <property type="entry name" value="Oxid_FAD_bind_N"/>
</dbReference>
<proteinExistence type="inferred from homology"/>
<dbReference type="GO" id="GO:0071949">
    <property type="term" value="F:FAD binding"/>
    <property type="evidence" value="ECO:0007669"/>
    <property type="project" value="InterPro"/>
</dbReference>